<evidence type="ECO:0000313" key="3">
    <source>
        <dbReference type="Proteomes" id="UP000317494"/>
    </source>
</evidence>
<comment type="caution">
    <text evidence="1">The sequence shown here is derived from an EMBL/GenBank/DDBJ whole genome shotgun (WGS) entry which is preliminary data.</text>
</comment>
<dbReference type="VEuPathDB" id="FungiDB:SeMB42_g00971"/>
<dbReference type="Proteomes" id="UP000317494">
    <property type="component" value="Unassembled WGS sequence"/>
</dbReference>
<name>A0A507D170_9FUNG</name>
<evidence type="ECO:0000313" key="1">
    <source>
        <dbReference type="EMBL" id="TPX45051.1"/>
    </source>
</evidence>
<sequence length="77" mass="9001">MIRKPRTTSVFAESGIKPYANFSHVGNHPVFIHTTMVVRQHDRFYAHRDCTHQYNESNICFTSHSFEMQHIVYTGTS</sequence>
<dbReference type="AlphaFoldDB" id="A0A507D170"/>
<dbReference type="EMBL" id="QEAN01000022">
    <property type="protein sequence ID" value="TPX53113.1"/>
    <property type="molecule type" value="Genomic_DNA"/>
</dbReference>
<dbReference type="Proteomes" id="UP000320475">
    <property type="component" value="Unassembled WGS sequence"/>
</dbReference>
<evidence type="ECO:0000313" key="4">
    <source>
        <dbReference type="Proteomes" id="UP000320475"/>
    </source>
</evidence>
<organism evidence="1 4">
    <name type="scientific">Synchytrium endobioticum</name>
    <dbReference type="NCBI Taxonomy" id="286115"/>
    <lineage>
        <taxon>Eukaryota</taxon>
        <taxon>Fungi</taxon>
        <taxon>Fungi incertae sedis</taxon>
        <taxon>Chytridiomycota</taxon>
        <taxon>Chytridiomycota incertae sedis</taxon>
        <taxon>Chytridiomycetes</taxon>
        <taxon>Synchytriales</taxon>
        <taxon>Synchytriaceae</taxon>
        <taxon>Synchytrium</taxon>
    </lineage>
</organism>
<gene>
    <name evidence="1" type="ORF">SeLEV6574_g04118</name>
    <name evidence="2" type="ORF">SeMB42_g00971</name>
</gene>
<keyword evidence="3" id="KW-1185">Reference proteome</keyword>
<evidence type="ECO:0000313" key="2">
    <source>
        <dbReference type="EMBL" id="TPX53113.1"/>
    </source>
</evidence>
<protein>
    <submittedName>
        <fullName evidence="1">Uncharacterized protein</fullName>
    </submittedName>
</protein>
<proteinExistence type="predicted"/>
<dbReference type="EMBL" id="QEAM01000157">
    <property type="protein sequence ID" value="TPX45051.1"/>
    <property type="molecule type" value="Genomic_DNA"/>
</dbReference>
<reference evidence="3 4" key="1">
    <citation type="journal article" date="2019" name="Sci. Rep.">
        <title>Comparative genomics of chytrid fungi reveal insights into the obligate biotrophic and pathogenic lifestyle of Synchytrium endobioticum.</title>
        <authorList>
            <person name="van de Vossenberg B.T.L.H."/>
            <person name="Warris S."/>
            <person name="Nguyen H.D.T."/>
            <person name="van Gent-Pelzer M.P.E."/>
            <person name="Joly D.L."/>
            <person name="van de Geest H.C."/>
            <person name="Bonants P.J.M."/>
            <person name="Smith D.S."/>
            <person name="Levesque C.A."/>
            <person name="van der Lee T.A.J."/>
        </authorList>
    </citation>
    <scope>NUCLEOTIDE SEQUENCE [LARGE SCALE GENOMIC DNA]</scope>
    <source>
        <strain evidence="1 4">LEV6574</strain>
        <strain evidence="2 3">MB42</strain>
    </source>
</reference>
<accession>A0A507D170</accession>